<dbReference type="EMBL" id="MU001641">
    <property type="protein sequence ID" value="KAF2479349.1"/>
    <property type="molecule type" value="Genomic_DNA"/>
</dbReference>
<feature type="region of interest" description="Disordered" evidence="7">
    <location>
        <begin position="576"/>
        <end position="620"/>
    </location>
</feature>
<protein>
    <recommendedName>
        <fullName evidence="6">Cryptochrome DASH</fullName>
    </recommendedName>
</protein>
<keyword evidence="3 5" id="KW-0274">FAD</keyword>
<dbReference type="NCBIfam" id="TIGR02765">
    <property type="entry name" value="crypto_DASH"/>
    <property type="match status" value="1"/>
</dbReference>
<dbReference type="AlphaFoldDB" id="A0A6A6PH74"/>
<dbReference type="InterPro" id="IPR014133">
    <property type="entry name" value="Cry_DASH"/>
</dbReference>
<proteinExistence type="inferred from homology"/>
<evidence type="ECO:0000256" key="2">
    <source>
        <dbReference type="ARBA" id="ARBA00022630"/>
    </source>
</evidence>
<dbReference type="Gene3D" id="1.25.40.80">
    <property type="match status" value="1"/>
</dbReference>
<evidence type="ECO:0000256" key="4">
    <source>
        <dbReference type="ARBA" id="ARBA00022991"/>
    </source>
</evidence>
<reference evidence="9" key="1">
    <citation type="journal article" date="2020" name="Stud. Mycol.">
        <title>101 Dothideomycetes genomes: a test case for predicting lifestyles and emergence of pathogens.</title>
        <authorList>
            <person name="Haridas S."/>
            <person name="Albert R."/>
            <person name="Binder M."/>
            <person name="Bloem J."/>
            <person name="Labutti K."/>
            <person name="Salamov A."/>
            <person name="Andreopoulos B."/>
            <person name="Baker S."/>
            <person name="Barry K."/>
            <person name="Bills G."/>
            <person name="Bluhm B."/>
            <person name="Cannon C."/>
            <person name="Castanera R."/>
            <person name="Culley D."/>
            <person name="Daum C."/>
            <person name="Ezra D."/>
            <person name="Gonzalez J."/>
            <person name="Henrissat B."/>
            <person name="Kuo A."/>
            <person name="Liang C."/>
            <person name="Lipzen A."/>
            <person name="Lutzoni F."/>
            <person name="Magnuson J."/>
            <person name="Mondo S."/>
            <person name="Nolan M."/>
            <person name="Ohm R."/>
            <person name="Pangilinan J."/>
            <person name="Park H.-J."/>
            <person name="Ramirez L."/>
            <person name="Alfaro M."/>
            <person name="Sun H."/>
            <person name="Tritt A."/>
            <person name="Yoshinaga Y."/>
            <person name="Zwiers L.-H."/>
            <person name="Turgeon B."/>
            <person name="Goodwin S."/>
            <person name="Spatafora J."/>
            <person name="Crous P."/>
            <person name="Grigoriev I."/>
        </authorList>
    </citation>
    <scope>NUCLEOTIDE SEQUENCE</scope>
    <source>
        <strain evidence="9">CBS 113389</strain>
    </source>
</reference>
<evidence type="ECO:0000256" key="1">
    <source>
        <dbReference type="ARBA" id="ARBA00005862"/>
    </source>
</evidence>
<dbReference type="GeneID" id="54478657"/>
<feature type="domain" description="Photolyase/cryptochrome alpha/beta" evidence="8">
    <location>
        <begin position="3"/>
        <end position="168"/>
    </location>
</feature>
<dbReference type="GO" id="GO:0071949">
    <property type="term" value="F:FAD binding"/>
    <property type="evidence" value="ECO:0007669"/>
    <property type="project" value="TreeGrafter"/>
</dbReference>
<dbReference type="PANTHER" id="PTHR11455:SF22">
    <property type="entry name" value="CRYPTOCHROME DASH"/>
    <property type="match status" value="1"/>
</dbReference>
<feature type="binding site" evidence="5">
    <location>
        <begin position="299"/>
        <end position="303"/>
    </location>
    <ligand>
        <name>FAD</name>
        <dbReference type="ChEBI" id="CHEBI:57692"/>
    </ligand>
</feature>
<dbReference type="InterPro" id="IPR005101">
    <property type="entry name" value="Cryptochr/Photolyase_FAD-bd"/>
</dbReference>
<keyword evidence="10" id="KW-1185">Reference proteome</keyword>
<keyword evidence="4 6" id="KW-0157">Chromophore</keyword>
<comment type="function">
    <text evidence="6">May have a photoreceptor function.</text>
</comment>
<organism evidence="9 10">
    <name type="scientific">Neohortaea acidophila</name>
    <dbReference type="NCBI Taxonomy" id="245834"/>
    <lineage>
        <taxon>Eukaryota</taxon>
        <taxon>Fungi</taxon>
        <taxon>Dikarya</taxon>
        <taxon>Ascomycota</taxon>
        <taxon>Pezizomycotina</taxon>
        <taxon>Dothideomycetes</taxon>
        <taxon>Dothideomycetidae</taxon>
        <taxon>Mycosphaerellales</taxon>
        <taxon>Teratosphaeriaceae</taxon>
        <taxon>Neohortaea</taxon>
    </lineage>
</organism>
<dbReference type="PRINTS" id="PR00147">
    <property type="entry name" value="DNAPHOTLYASE"/>
</dbReference>
<evidence type="ECO:0000256" key="3">
    <source>
        <dbReference type="ARBA" id="ARBA00022827"/>
    </source>
</evidence>
<comment type="cofactor">
    <cofactor evidence="5 6">
        <name>FAD</name>
        <dbReference type="ChEBI" id="CHEBI:57692"/>
    </cofactor>
    <text evidence="5 6">Binds 1 FAD per subunit.</text>
</comment>
<dbReference type="InterPro" id="IPR014729">
    <property type="entry name" value="Rossmann-like_a/b/a_fold"/>
</dbReference>
<evidence type="ECO:0000313" key="10">
    <source>
        <dbReference type="Proteomes" id="UP000799767"/>
    </source>
</evidence>
<dbReference type="Gene3D" id="1.10.579.10">
    <property type="entry name" value="DNA Cyclobutane Dipyrimidine Photolyase, subunit A, domain 3"/>
    <property type="match status" value="1"/>
</dbReference>
<dbReference type="InterPro" id="IPR036155">
    <property type="entry name" value="Crypto/Photolyase_N_sf"/>
</dbReference>
<evidence type="ECO:0000259" key="8">
    <source>
        <dbReference type="PROSITE" id="PS51645"/>
    </source>
</evidence>
<dbReference type="InterPro" id="IPR036134">
    <property type="entry name" value="Crypto/Photolyase_FAD-like_sf"/>
</dbReference>
<gene>
    <name evidence="9" type="ORF">BDY17DRAFT_327328</name>
</gene>
<dbReference type="SUPFAM" id="SSF52425">
    <property type="entry name" value="Cryptochrome/photolyase, N-terminal domain"/>
    <property type="match status" value="1"/>
</dbReference>
<comment type="cofactor">
    <cofactor evidence="6">
        <name>(6R)-5,10-methylene-5,6,7,8-tetrahydrofolate</name>
        <dbReference type="ChEBI" id="CHEBI:15636"/>
    </cofactor>
    <text evidence="6">Binds 1 5,10-methenyltetrahydrofolate (MTHF) per subunit.</text>
</comment>
<dbReference type="Pfam" id="PF03441">
    <property type="entry name" value="FAD_binding_7"/>
    <property type="match status" value="1"/>
</dbReference>
<name>A0A6A6PH74_9PEZI</name>
<dbReference type="Gene3D" id="3.40.50.620">
    <property type="entry name" value="HUPs"/>
    <property type="match status" value="1"/>
</dbReference>
<dbReference type="RefSeq" id="XP_033585919.1">
    <property type="nucleotide sequence ID" value="XM_033737655.1"/>
</dbReference>
<keyword evidence="9" id="KW-0456">Lyase</keyword>
<evidence type="ECO:0000313" key="9">
    <source>
        <dbReference type="EMBL" id="KAF2479349.1"/>
    </source>
</evidence>
<dbReference type="GO" id="GO:0003904">
    <property type="term" value="F:deoxyribodipyrimidine photo-lyase activity"/>
    <property type="evidence" value="ECO:0007669"/>
    <property type="project" value="TreeGrafter"/>
</dbReference>
<evidence type="ECO:0000256" key="6">
    <source>
        <dbReference type="RuleBase" id="RU367151"/>
    </source>
</evidence>
<keyword evidence="2 5" id="KW-0285">Flavoprotein</keyword>
<accession>A0A6A6PH74</accession>
<dbReference type="PANTHER" id="PTHR11455">
    <property type="entry name" value="CRYPTOCHROME"/>
    <property type="match status" value="1"/>
</dbReference>
<dbReference type="InterPro" id="IPR006050">
    <property type="entry name" value="DNA_photolyase_N"/>
</dbReference>
<dbReference type="PROSITE" id="PS51645">
    <property type="entry name" value="PHR_CRY_ALPHA_BETA"/>
    <property type="match status" value="1"/>
</dbReference>
<feature type="binding site" evidence="5">
    <location>
        <begin position="471"/>
        <end position="473"/>
    </location>
    <ligand>
        <name>FAD</name>
        <dbReference type="ChEBI" id="CHEBI:57692"/>
    </ligand>
</feature>
<dbReference type="GO" id="GO:0000719">
    <property type="term" value="P:photoreactive repair"/>
    <property type="evidence" value="ECO:0007669"/>
    <property type="project" value="TreeGrafter"/>
</dbReference>
<sequence>MSRVLIYILRRDLRLADNPVFHEIARLNGQSQRPFTHLLPVYVFPAEQVEVSGFLSANTQQSPYKEARSAVGGFWRCGKLRAKFIAESVWDLKTDLEKIGSGLAIRVGSVSDAVKSLLEGFREQEGVEVHGLWMTSEEGWEEKQEEKRVQRLLQREQKEFKLWKDEKYFVDDRDLPFQSIKDLSDVFTNFRKTVEPLRAVPRQQLPSPQKLPALPAKIPPQRTPFEIPDTLDATISALFKPLEKAEFSNMPTMPSGVESAHPFTGGSEAAHKRVHHLLDSGAMTSYKDTRNGLLGLDFSTKLSAWLALGSISARQVHWTMLEFEDGKGRFSASTAAGAGKGENKGTAAVRFELLWRDYMRLCTRKFGSRLFLVDGYREAKDASWKYISSPFMHSTDKKNAKGSNDDDTRAAIERLVKGTTGTGLIDASQRELYLTGWTSNRARQNVASFLTKHLGIDWRIGAEWYEANLIDYDVSSNWGNWQYVAGVGNDPRGDRVFNPVKQAVDYDANGEYVRAWVPELRDVGRGKEGGGKGSAEDLMGVFQAWRMPAEEKKRLGLEGVEWVERPLVRIDYSVNRRGGGAKRGRGRGGGGGGGGGGGRGRGGRDGKAARTGPMEKAGWQ</sequence>
<evidence type="ECO:0000256" key="5">
    <source>
        <dbReference type="PIRSR" id="PIRSR602081-1"/>
    </source>
</evidence>
<evidence type="ECO:0000256" key="7">
    <source>
        <dbReference type="SAM" id="MobiDB-lite"/>
    </source>
</evidence>
<dbReference type="GO" id="GO:0003684">
    <property type="term" value="F:damaged DNA binding"/>
    <property type="evidence" value="ECO:0007669"/>
    <property type="project" value="TreeGrafter"/>
</dbReference>
<dbReference type="SUPFAM" id="SSF48173">
    <property type="entry name" value="Cryptochrome/photolyase FAD-binding domain"/>
    <property type="match status" value="1"/>
</dbReference>
<dbReference type="InterPro" id="IPR002081">
    <property type="entry name" value="Cryptochrome/DNA_photolyase_1"/>
</dbReference>
<feature type="binding site" evidence="5">
    <location>
        <position position="286"/>
    </location>
    <ligand>
        <name>FAD</name>
        <dbReference type="ChEBI" id="CHEBI:57692"/>
    </ligand>
</feature>
<dbReference type="Pfam" id="PF00875">
    <property type="entry name" value="DNA_photolyase"/>
    <property type="match status" value="1"/>
</dbReference>
<feature type="compositionally biased region" description="Gly residues" evidence="7">
    <location>
        <begin position="587"/>
        <end position="600"/>
    </location>
</feature>
<dbReference type="Proteomes" id="UP000799767">
    <property type="component" value="Unassembled WGS sequence"/>
</dbReference>
<dbReference type="OrthoDB" id="435881at2759"/>
<comment type="similarity">
    <text evidence="1 6">Belongs to the DNA photolyase class-1 family.</text>
</comment>